<feature type="region of interest" description="Disordered" evidence="8">
    <location>
        <begin position="20"/>
        <end position="57"/>
    </location>
</feature>
<feature type="compositionally biased region" description="Polar residues" evidence="8">
    <location>
        <begin position="189"/>
        <end position="205"/>
    </location>
</feature>
<dbReference type="SUPFAM" id="SSF47661">
    <property type="entry name" value="t-snare proteins"/>
    <property type="match status" value="1"/>
</dbReference>
<dbReference type="PROSITE" id="PS50192">
    <property type="entry name" value="T_SNARE"/>
    <property type="match status" value="1"/>
</dbReference>
<keyword evidence="7" id="KW-0472">Membrane</keyword>
<dbReference type="CDD" id="cd15844">
    <property type="entry name" value="SNARE_syntaxin5"/>
    <property type="match status" value="1"/>
</dbReference>
<comment type="subcellular location">
    <subcellularLocation>
        <location evidence="1">Membrane</location>
        <topology evidence="1">Single-pass type IV membrane protein</topology>
    </subcellularLocation>
</comment>
<evidence type="ECO:0000256" key="4">
    <source>
        <dbReference type="ARBA" id="ARBA00022692"/>
    </source>
</evidence>
<dbReference type="InterPro" id="IPR010989">
    <property type="entry name" value="SNARE"/>
</dbReference>
<feature type="region of interest" description="Disordered" evidence="8">
    <location>
        <begin position="168"/>
        <end position="255"/>
    </location>
</feature>
<reference evidence="10 11" key="1">
    <citation type="submission" date="2024-02" db="EMBL/GenBank/DDBJ databases">
        <title>Discinaceae phylogenomics.</title>
        <authorList>
            <person name="Dirks A.C."/>
            <person name="James T.Y."/>
        </authorList>
    </citation>
    <scope>NUCLEOTIDE SEQUENCE [LARGE SCALE GENOMIC DNA]</scope>
    <source>
        <strain evidence="10 11">ACD0624</strain>
    </source>
</reference>
<keyword evidence="5" id="KW-1133">Transmembrane helix</keyword>
<dbReference type="InterPro" id="IPR000727">
    <property type="entry name" value="T_SNARE_dom"/>
</dbReference>
<dbReference type="EMBL" id="JBBBZM010000003">
    <property type="protein sequence ID" value="KAL0640453.1"/>
    <property type="molecule type" value="Genomic_DNA"/>
</dbReference>
<dbReference type="PANTHER" id="PTHR19957">
    <property type="entry name" value="SYNTAXIN"/>
    <property type="match status" value="1"/>
</dbReference>
<evidence type="ECO:0000256" key="1">
    <source>
        <dbReference type="ARBA" id="ARBA00004211"/>
    </source>
</evidence>
<accession>A0ABR3GWW8</accession>
<dbReference type="Gene3D" id="1.20.58.70">
    <property type="match status" value="1"/>
</dbReference>
<keyword evidence="11" id="KW-1185">Reference proteome</keyword>
<feature type="domain" description="T-SNARE coiled-coil homology" evidence="9">
    <location>
        <begin position="268"/>
        <end position="330"/>
    </location>
</feature>
<keyword evidence="4" id="KW-0812">Transmembrane</keyword>
<name>A0ABR3GWW8_9PEZI</name>
<keyword evidence="6" id="KW-0175">Coiled coil</keyword>
<proteinExistence type="inferred from homology"/>
<dbReference type="Pfam" id="PF05739">
    <property type="entry name" value="SNARE"/>
    <property type="match status" value="1"/>
</dbReference>
<dbReference type="InterPro" id="IPR045242">
    <property type="entry name" value="Syntaxin"/>
</dbReference>
<dbReference type="Proteomes" id="UP001447188">
    <property type="component" value="Unassembled WGS sequence"/>
</dbReference>
<feature type="compositionally biased region" description="Low complexity" evidence="8">
    <location>
        <begin position="235"/>
        <end position="250"/>
    </location>
</feature>
<evidence type="ECO:0000256" key="8">
    <source>
        <dbReference type="SAM" id="MobiDB-lite"/>
    </source>
</evidence>
<evidence type="ECO:0000256" key="7">
    <source>
        <dbReference type="ARBA" id="ARBA00023136"/>
    </source>
</evidence>
<dbReference type="SMART" id="SM00397">
    <property type="entry name" value="t_SNARE"/>
    <property type="match status" value="1"/>
</dbReference>
<gene>
    <name evidence="10" type="primary">sed5</name>
    <name evidence="10" type="ORF">Q9L58_000423</name>
</gene>
<evidence type="ECO:0000256" key="5">
    <source>
        <dbReference type="ARBA" id="ARBA00022989"/>
    </source>
</evidence>
<evidence type="ECO:0000259" key="9">
    <source>
        <dbReference type="PROSITE" id="PS50192"/>
    </source>
</evidence>
<evidence type="ECO:0000313" key="10">
    <source>
        <dbReference type="EMBL" id="KAL0640453.1"/>
    </source>
</evidence>
<evidence type="ECO:0000313" key="11">
    <source>
        <dbReference type="Proteomes" id="UP001447188"/>
    </source>
</evidence>
<dbReference type="PANTHER" id="PTHR19957:SF3">
    <property type="entry name" value="SYNTAXIN-5"/>
    <property type="match status" value="1"/>
</dbReference>
<evidence type="ECO:0000256" key="3">
    <source>
        <dbReference type="ARBA" id="ARBA00022448"/>
    </source>
</evidence>
<keyword evidence="3" id="KW-0813">Transport</keyword>
<organism evidence="10 11">
    <name type="scientific">Discina gigas</name>
    <dbReference type="NCBI Taxonomy" id="1032678"/>
    <lineage>
        <taxon>Eukaryota</taxon>
        <taxon>Fungi</taxon>
        <taxon>Dikarya</taxon>
        <taxon>Ascomycota</taxon>
        <taxon>Pezizomycotina</taxon>
        <taxon>Pezizomycetes</taxon>
        <taxon>Pezizales</taxon>
        <taxon>Discinaceae</taxon>
        <taxon>Discina</taxon>
    </lineage>
</organism>
<comment type="caution">
    <text evidence="10">The sequence shown here is derived from an EMBL/GenBank/DDBJ whole genome shotgun (WGS) entry which is preliminary data.</text>
</comment>
<evidence type="ECO:0000256" key="2">
    <source>
        <dbReference type="ARBA" id="ARBA00009063"/>
    </source>
</evidence>
<feature type="compositionally biased region" description="Polar residues" evidence="8">
    <location>
        <begin position="20"/>
        <end position="38"/>
    </location>
</feature>
<sequence>MFIQDRTTEFHALTSSASKRLNRNNPSSAHQRLLNSQNHPDEQPKDRRQGGRGEFAKRAVQIGRGITDTMGKLERLAMLAKRKALFDDKPVEIAELTYIIKQDLSAINQQISSLQALNRSKGAKTGNEEGEHSKNVVVMLQGKLADVSVGFKEVLEVRTKNIQASRHRTDQFVSTVRSNSADRRKPHTPVTSVTPVSGGFSSSSAYHERTANNMPAYHSPLYQTPSATPRPATQPDLLSLDPTPSSSALSGPVSAQQLALMEEGSSSNSYISARSEAIEAIEKTITELGGIFSQLAQMVGEQSEMIQRIDHETEDVVANVEGGQRELLKYWARVSSNRWLVVKMFGGQDKQKFEAARALHLLRCLDINPNIARVVKQLTLEGSFEVDENNDEIPVLLRKVLSQMKNLELLHWDLTINEARHNSCGNTTQKDAQAYTRTNPEGFWLSRSKTITELFRDVVVIPALDKLFLKMPWWEAAILKPLESQAEIHLLAVGAGIYGWKPQQVDKLNMSDVFGHLTSLDITSQEYNGNSYVHAILQKSQETLQQLALRSQNGLDYPEIYTSLIFPKLHTLVWEVYNPNPFDRQPLRLSNQQTALISTFDNSKTFLTSFLKRHTGIRSVRIIFINPGHNINASEEPPAITSCAGPFVEALEFLPELEFLQFVGLPISWEFALSIMKQHPRLQGLWLPISDNSLEHSFRRLRTQNEPSQHFLPELRQLIASGPQLKLISLGAKKRWFQELTCAIRAMLKSPGALAMAAVVGTYDLKRRLLFVSDEACGGQDIEFWRSRDPTFAPVHAFNQIQLGVELRSWEKRTGSSVWLDEPEWDYSEDFMNGLKDGEIYAILLYQKHKLFSLIPLFAAGMDS</sequence>
<comment type="similarity">
    <text evidence="2">Belongs to the syntaxin family.</text>
</comment>
<protein>
    <submittedName>
        <fullName evidence="10">Integral membrane protein SED5</fullName>
    </submittedName>
</protein>
<evidence type="ECO:0000256" key="6">
    <source>
        <dbReference type="ARBA" id="ARBA00023054"/>
    </source>
</evidence>
<feature type="compositionally biased region" description="Basic and acidic residues" evidence="8">
    <location>
        <begin position="39"/>
        <end position="57"/>
    </location>
</feature>